<feature type="binding site" evidence="8">
    <location>
        <begin position="152"/>
        <end position="156"/>
    </location>
    <ligand>
        <name>NADP(+)</name>
        <dbReference type="ChEBI" id="CHEBI:58349"/>
    </ligand>
</feature>
<evidence type="ECO:0000256" key="8">
    <source>
        <dbReference type="PIRSR" id="PIRSR611284-2"/>
    </source>
</evidence>
<keyword evidence="5 9" id="KW-0560">Oxidoreductase</keyword>
<dbReference type="PRINTS" id="PR00081">
    <property type="entry name" value="GDHRDH"/>
</dbReference>
<comment type="caution">
    <text evidence="11">The sequence shown here is derived from an EMBL/GenBank/DDBJ whole genome shotgun (WGS) entry which is preliminary data.</text>
</comment>
<dbReference type="Gene3D" id="3.40.50.720">
    <property type="entry name" value="NAD(P)-binding Rossmann-like Domain"/>
    <property type="match status" value="1"/>
</dbReference>
<dbReference type="EMBL" id="BGZN01000033">
    <property type="protein sequence ID" value="GBR74172.1"/>
    <property type="molecule type" value="Genomic_DNA"/>
</dbReference>
<keyword evidence="4 8" id="KW-0521">NADP</keyword>
<evidence type="ECO:0000256" key="2">
    <source>
        <dbReference type="ARBA" id="ARBA00006484"/>
    </source>
</evidence>
<dbReference type="InterPro" id="IPR036291">
    <property type="entry name" value="NAD(P)-bd_dom_sf"/>
</dbReference>
<keyword evidence="9" id="KW-0276">Fatty acid metabolism</keyword>
<accession>A0A388TC43</accession>
<evidence type="ECO:0000256" key="5">
    <source>
        <dbReference type="ARBA" id="ARBA00023002"/>
    </source>
</evidence>
<keyword evidence="12" id="KW-1185">Reference proteome</keyword>
<evidence type="ECO:0000256" key="4">
    <source>
        <dbReference type="ARBA" id="ARBA00022857"/>
    </source>
</evidence>
<dbReference type="InterPro" id="IPR020904">
    <property type="entry name" value="Sc_DH/Rdtase_CS"/>
</dbReference>
<dbReference type="UniPathway" id="UPA00094"/>
<dbReference type="AlphaFoldDB" id="A0A388TC43"/>
<dbReference type="PANTHER" id="PTHR42879">
    <property type="entry name" value="3-OXOACYL-(ACYL-CARRIER-PROTEIN) REDUCTASE"/>
    <property type="match status" value="1"/>
</dbReference>
<dbReference type="GO" id="GO:0006633">
    <property type="term" value="P:fatty acid biosynthetic process"/>
    <property type="evidence" value="ECO:0007669"/>
    <property type="project" value="UniProtKB-UniPathway"/>
</dbReference>
<comment type="subunit">
    <text evidence="9">Homotetramer.</text>
</comment>
<evidence type="ECO:0000313" key="11">
    <source>
        <dbReference type="EMBL" id="GBR74172.1"/>
    </source>
</evidence>
<keyword evidence="9" id="KW-0275">Fatty acid biosynthesis</keyword>
<gene>
    <name evidence="11" type="primary">fabG</name>
    <name evidence="11" type="ORF">NO1_1396</name>
</gene>
<evidence type="ECO:0000256" key="1">
    <source>
        <dbReference type="ARBA" id="ARBA00005194"/>
    </source>
</evidence>
<evidence type="ECO:0000313" key="12">
    <source>
        <dbReference type="Proteomes" id="UP000269352"/>
    </source>
</evidence>
<dbReference type="GO" id="GO:0051287">
    <property type="term" value="F:NAD binding"/>
    <property type="evidence" value="ECO:0007669"/>
    <property type="project" value="UniProtKB-UniRule"/>
</dbReference>
<dbReference type="InterPro" id="IPR050259">
    <property type="entry name" value="SDR"/>
</dbReference>
<evidence type="ECO:0000256" key="3">
    <source>
        <dbReference type="ARBA" id="ARBA00012948"/>
    </source>
</evidence>
<dbReference type="PROSITE" id="PS00061">
    <property type="entry name" value="ADH_SHORT"/>
    <property type="match status" value="1"/>
</dbReference>
<comment type="similarity">
    <text evidence="2 9">Belongs to the short-chain dehydrogenases/reductases (SDR) family.</text>
</comment>
<feature type="binding site" evidence="8">
    <location>
        <begin position="13"/>
        <end position="16"/>
    </location>
    <ligand>
        <name>NADP(+)</name>
        <dbReference type="ChEBI" id="CHEBI:58349"/>
    </ligand>
</feature>
<reference evidence="11 12" key="1">
    <citation type="journal article" date="2019" name="ISME J.">
        <title>Genome analyses of uncultured TG2/ZB3 bacteria in 'Margulisbacteria' specifically attached to ectosymbiotic spirochetes of protists in the termite gut.</title>
        <authorList>
            <person name="Utami Y.D."/>
            <person name="Kuwahara H."/>
            <person name="Igai K."/>
            <person name="Murakami T."/>
            <person name="Sugaya K."/>
            <person name="Morikawa T."/>
            <person name="Nagura Y."/>
            <person name="Yuki M."/>
            <person name="Deevong P."/>
            <person name="Inoue T."/>
            <person name="Kihara K."/>
            <person name="Lo N."/>
            <person name="Yamada A."/>
            <person name="Ohkuma M."/>
            <person name="Hongoh Y."/>
        </authorList>
    </citation>
    <scope>NUCLEOTIDE SEQUENCE [LARGE SCALE GENOMIC DNA]</scope>
    <source>
        <strain evidence="11">NkOx7-01</strain>
    </source>
</reference>
<dbReference type="Proteomes" id="UP000269352">
    <property type="component" value="Unassembled WGS sequence"/>
</dbReference>
<dbReference type="InterPro" id="IPR011284">
    <property type="entry name" value="3oxo_ACP_reduc"/>
</dbReference>
<dbReference type="NCBIfam" id="TIGR01830">
    <property type="entry name" value="3oxo_ACP_reduc"/>
    <property type="match status" value="1"/>
</dbReference>
<dbReference type="Pfam" id="PF13561">
    <property type="entry name" value="adh_short_C2"/>
    <property type="match status" value="1"/>
</dbReference>
<feature type="binding site" evidence="8">
    <location>
        <begin position="60"/>
        <end position="61"/>
    </location>
    <ligand>
        <name>NADP(+)</name>
        <dbReference type="ChEBI" id="CHEBI:58349"/>
    </ligand>
</feature>
<dbReference type="InterPro" id="IPR002347">
    <property type="entry name" value="SDR_fam"/>
</dbReference>
<evidence type="ECO:0000256" key="6">
    <source>
        <dbReference type="ARBA" id="ARBA00048508"/>
    </source>
</evidence>
<comment type="function">
    <text evidence="9">Catalyzes the NADPH-dependent reduction of beta-ketoacyl-ACP substrates to beta-hydroxyacyl-ACP products, the first reductive step in the elongation cycle of fatty acid biosynthesis.</text>
</comment>
<name>A0A388TC43_TERA1</name>
<proteinExistence type="inferred from homology"/>
<dbReference type="NCBIfam" id="NF009466">
    <property type="entry name" value="PRK12826.1-2"/>
    <property type="match status" value="1"/>
</dbReference>
<dbReference type="PRINTS" id="PR00080">
    <property type="entry name" value="SDRFAMILY"/>
</dbReference>
<comment type="pathway">
    <text evidence="1 9">Lipid metabolism; fatty acid biosynthesis.</text>
</comment>
<evidence type="ECO:0000256" key="7">
    <source>
        <dbReference type="PIRSR" id="PIRSR611284-1"/>
    </source>
</evidence>
<feature type="domain" description="Ketoreductase" evidence="10">
    <location>
        <begin position="7"/>
        <end position="183"/>
    </location>
</feature>
<dbReference type="InterPro" id="IPR057326">
    <property type="entry name" value="KR_dom"/>
</dbReference>
<comment type="catalytic activity">
    <reaction evidence="6 9">
        <text>a (3R)-hydroxyacyl-[ACP] + NADP(+) = a 3-oxoacyl-[ACP] + NADPH + H(+)</text>
        <dbReference type="Rhea" id="RHEA:17397"/>
        <dbReference type="Rhea" id="RHEA-COMP:9916"/>
        <dbReference type="Rhea" id="RHEA-COMP:9945"/>
        <dbReference type="ChEBI" id="CHEBI:15378"/>
        <dbReference type="ChEBI" id="CHEBI:57783"/>
        <dbReference type="ChEBI" id="CHEBI:58349"/>
        <dbReference type="ChEBI" id="CHEBI:78776"/>
        <dbReference type="ChEBI" id="CHEBI:78827"/>
        <dbReference type="EC" id="1.1.1.100"/>
    </reaction>
</comment>
<dbReference type="NCBIfam" id="NF005559">
    <property type="entry name" value="PRK07231.1"/>
    <property type="match status" value="1"/>
</dbReference>
<dbReference type="PANTHER" id="PTHR42879:SF2">
    <property type="entry name" value="3-OXOACYL-[ACYL-CARRIER-PROTEIN] REDUCTASE FABG"/>
    <property type="match status" value="1"/>
</dbReference>
<feature type="binding site" evidence="8">
    <location>
        <position position="185"/>
    </location>
    <ligand>
        <name>NADP(+)</name>
        <dbReference type="ChEBI" id="CHEBI:58349"/>
    </ligand>
</feature>
<keyword evidence="9" id="KW-0443">Lipid metabolism</keyword>
<evidence type="ECO:0000259" key="10">
    <source>
        <dbReference type="SMART" id="SM00822"/>
    </source>
</evidence>
<evidence type="ECO:0000256" key="9">
    <source>
        <dbReference type="RuleBase" id="RU366074"/>
    </source>
</evidence>
<dbReference type="CDD" id="cd05333">
    <property type="entry name" value="BKR_SDR_c"/>
    <property type="match status" value="1"/>
</dbReference>
<dbReference type="SMART" id="SM00822">
    <property type="entry name" value="PKS_KR"/>
    <property type="match status" value="1"/>
</dbReference>
<sequence>MGEFADKVVIITGSARGIGKEIAAAFAAEGAKVVISDVNAESCAATAQEFGAQAIAMPANVTVKAEVENLVEQTKAKFGSVDILVNNAGVTRDGLFVRMKEEDWDLVLNINLKGTFLMSQAAAPVMMKQRSGKIVNIASVSGLFGNFGQANYASSKGGIVALTKVMARELAPRNVNVNAVAPGFIVTAMTDKLTDDIKENINKQIPFGRMGQVKDIANAVLFLASEKAAYITGQTIAVCGGLTMQS</sequence>
<organism evidence="11 12">
    <name type="scientific">Termititenax aidoneus</name>
    <dbReference type="NCBI Taxonomy" id="2218524"/>
    <lineage>
        <taxon>Bacteria</taxon>
        <taxon>Bacillati</taxon>
        <taxon>Candidatus Margulisiibacteriota</taxon>
        <taxon>Candidatus Termititenacia</taxon>
        <taxon>Candidatus Termititenacales</taxon>
        <taxon>Candidatus Termititenacaceae</taxon>
        <taxon>Candidatus Termititenax</taxon>
    </lineage>
</organism>
<protein>
    <recommendedName>
        <fullName evidence="3 9">3-oxoacyl-[acyl-carrier-protein] reductase</fullName>
        <ecNumber evidence="3 9">1.1.1.100</ecNumber>
    </recommendedName>
</protein>
<dbReference type="FunFam" id="3.40.50.720:FF:000115">
    <property type="entry name" value="3-oxoacyl-[acyl-carrier-protein] reductase FabG"/>
    <property type="match status" value="1"/>
</dbReference>
<dbReference type="EC" id="1.1.1.100" evidence="3 9"/>
<feature type="active site" description="Proton acceptor" evidence="7">
    <location>
        <position position="152"/>
    </location>
</feature>
<keyword evidence="9" id="KW-0444">Lipid biosynthesis</keyword>
<dbReference type="GO" id="GO:0004316">
    <property type="term" value="F:3-oxoacyl-[acyl-carrier-protein] reductase (NADPH) activity"/>
    <property type="evidence" value="ECO:0007669"/>
    <property type="project" value="UniProtKB-UniRule"/>
</dbReference>
<dbReference type="SUPFAM" id="SSF51735">
    <property type="entry name" value="NAD(P)-binding Rossmann-fold domains"/>
    <property type="match status" value="1"/>
</dbReference>
<feature type="binding site" evidence="8">
    <location>
        <position position="87"/>
    </location>
    <ligand>
        <name>NADP(+)</name>
        <dbReference type="ChEBI" id="CHEBI:58349"/>
    </ligand>
</feature>